<feature type="domain" description="30K viral movement protein core" evidence="3">
    <location>
        <begin position="87"/>
        <end position="223"/>
    </location>
</feature>
<feature type="region of interest" description="Disordered" evidence="1">
    <location>
        <begin position="260"/>
        <end position="298"/>
    </location>
</feature>
<reference evidence="4" key="1">
    <citation type="journal article" date="2023" name="bioRxiv">
        <title>Expanding the repertoire of the plant infecting ophioviruses.</title>
        <authorList>
            <person name="Debat H."/>
            <person name="Garcia M.L."/>
            <person name="Bejerman N."/>
        </authorList>
    </citation>
    <scope>NUCLEOTIDE SEQUENCE</scope>
</reference>
<evidence type="ECO:0000256" key="1">
    <source>
        <dbReference type="SAM" id="MobiDB-lite"/>
    </source>
</evidence>
<feature type="compositionally biased region" description="Basic and acidic residues" evidence="1">
    <location>
        <begin position="260"/>
        <end position="276"/>
    </location>
</feature>
<feature type="domain" description="30K viral movement protein C-terminal" evidence="2">
    <location>
        <begin position="230"/>
        <end position="473"/>
    </location>
</feature>
<organism evidence="4">
    <name type="scientific">Citrullus ophiovirus</name>
    <dbReference type="NCBI Taxonomy" id="2983936"/>
    <lineage>
        <taxon>Viruses</taxon>
        <taxon>Riboviria</taxon>
        <taxon>Orthornavirae</taxon>
        <taxon>Negarnaviricota</taxon>
        <taxon>Haploviricotina</taxon>
        <taxon>Milneviricetes</taxon>
        <taxon>Naedrevirales</taxon>
        <taxon>Aspiviridae</taxon>
        <taxon>Ophiovirus</taxon>
    </lineage>
</organism>
<proteinExistence type="predicted"/>
<evidence type="ECO:0000259" key="2">
    <source>
        <dbReference type="Pfam" id="PF11330"/>
    </source>
</evidence>
<dbReference type="EMBL" id="BK062676">
    <property type="protein sequence ID" value="DBA06891.1"/>
    <property type="molecule type" value="Genomic_RNA"/>
</dbReference>
<dbReference type="InterPro" id="IPR041344">
    <property type="entry name" value="30K_MP_core"/>
</dbReference>
<protein>
    <submittedName>
        <fullName evidence="4">Movement protein</fullName>
    </submittedName>
</protein>
<sequence length="483" mass="54904">MALVNHESRMTRMQSNRRIKAKDLADYSLKPSEINVISLKDGGALPEGIEELTFDFCNMAKGVIKTAVVPMVMKLKKEETEKKLTMATMKKVIEGINSLMGKTSKEFVRFLKIQFMYIPLFQRGKEDNGKVKFALLDEGREESGRDPVIQEVTIDAGEMALVELSMNFFVRKDDMDKIKINIMADDVPISGRSYAALNVAFFAQEESIPLRCEQKKTTVLYIDDVACPVDLNKKTIFKSLGDRVSEEVKRKKKEYKRMEIENRRNERRKELKKRDNTSISTKESQQHENYKDSESSSSDDVISLIEQARKSTSMIPRFLKSVPIKEKRTITVPTTDDVLTMLDTGSGSHYFYCSSIQPDGVDENVGGVANLEYELATGFIVTFGNRIELGEVRLYSDDSFASNVLSFSKLKESGIIDKMRDEGDNTYLEKEGEIVMMFDSSEPGRVWLKDNIWNEITENGNMSANQYSAYMSKKGLRKSKSVI</sequence>
<evidence type="ECO:0000313" key="4">
    <source>
        <dbReference type="EMBL" id="DBA06891.1"/>
    </source>
</evidence>
<feature type="compositionally biased region" description="Basic and acidic residues" evidence="1">
    <location>
        <begin position="284"/>
        <end position="294"/>
    </location>
</feature>
<dbReference type="InterPro" id="IPR021479">
    <property type="entry name" value="30K_MP_C"/>
</dbReference>
<evidence type="ECO:0000259" key="3">
    <source>
        <dbReference type="Pfam" id="PF17644"/>
    </source>
</evidence>
<dbReference type="Pfam" id="PF11330">
    <property type="entry name" value="30K_MP_C_Ter"/>
    <property type="match status" value="1"/>
</dbReference>
<name>A0A9N6YJP9_9VIRU</name>
<dbReference type="Pfam" id="PF17644">
    <property type="entry name" value="30K_MP_core"/>
    <property type="match status" value="1"/>
</dbReference>
<accession>A0A9N6YJP9</accession>